<dbReference type="RefSeq" id="WP_014236245.1">
    <property type="nucleotide sequence ID" value="NC_016616.1"/>
</dbReference>
<organism evidence="2 3">
    <name type="scientific">Azospira oryzae (strain ATCC BAA-33 / DSM 13638 / PS)</name>
    <name type="common">Dechlorosoma suillum</name>
    <dbReference type="NCBI Taxonomy" id="640081"/>
    <lineage>
        <taxon>Bacteria</taxon>
        <taxon>Pseudomonadati</taxon>
        <taxon>Pseudomonadota</taxon>
        <taxon>Betaproteobacteria</taxon>
        <taxon>Rhodocyclales</taxon>
        <taxon>Rhodocyclaceae</taxon>
        <taxon>Azospira</taxon>
    </lineage>
</organism>
<dbReference type="AlphaFoldDB" id="G8QKT9"/>
<accession>G8QKT9</accession>
<dbReference type="Gene3D" id="1.10.10.60">
    <property type="entry name" value="Homeodomain-like"/>
    <property type="match status" value="1"/>
</dbReference>
<proteinExistence type="predicted"/>
<sequence>MSNNAGNPQALQAHKENSIKLTRQALNLAIQRIVGGHPDQVRVGSRLTAASVAQEAGVERSTLYRYHREILSEIQRINDTDAQSKLKIKTSALAKAEERKKEYRELLELEQSNLLKIARENYALQQRIQELEDLLKEKDSLIANLRAENRKVSLISESPREG</sequence>
<evidence type="ECO:0000313" key="2">
    <source>
        <dbReference type="EMBL" id="AEV25544.1"/>
    </source>
</evidence>
<dbReference type="EMBL" id="CP003153">
    <property type="protein sequence ID" value="AEV25544.1"/>
    <property type="molecule type" value="Genomic_DNA"/>
</dbReference>
<dbReference type="eggNOG" id="ENOG5034051">
    <property type="taxonomic scope" value="Bacteria"/>
</dbReference>
<name>G8QKT9_AZOOP</name>
<keyword evidence="1" id="KW-0175">Coiled coil</keyword>
<dbReference type="HOGENOM" id="CLU_1601333_0_0_4"/>
<dbReference type="OrthoDB" id="8114461at2"/>
<evidence type="ECO:0000313" key="3">
    <source>
        <dbReference type="Proteomes" id="UP000005633"/>
    </source>
</evidence>
<evidence type="ECO:0000256" key="1">
    <source>
        <dbReference type="SAM" id="Coils"/>
    </source>
</evidence>
<dbReference type="STRING" id="640081.Dsui_1142"/>
<reference evidence="2 3" key="1">
    <citation type="journal article" date="2012" name="J. Bacteriol.">
        <title>Complete genome sequence of the anaerobic perchlorate-reducing bacterium Azospira suillum strain PS.</title>
        <authorList>
            <person name="Byrne-Bailey K.G."/>
            <person name="Coates J.D."/>
        </authorList>
    </citation>
    <scope>NUCLEOTIDE SEQUENCE [LARGE SCALE GENOMIC DNA]</scope>
    <source>
        <strain evidence="3">ATCC BAA-33 / DSM 13638 / PS</strain>
    </source>
</reference>
<feature type="coiled-coil region" evidence="1">
    <location>
        <begin position="86"/>
        <end position="151"/>
    </location>
</feature>
<dbReference type="KEGG" id="dsu:Dsui_1142"/>
<dbReference type="Proteomes" id="UP000005633">
    <property type="component" value="Chromosome"/>
</dbReference>
<gene>
    <name evidence="2" type="ordered locus">Dsui_1142</name>
</gene>
<protein>
    <submittedName>
        <fullName evidence="2">Uncharacterized protein</fullName>
    </submittedName>
</protein>